<dbReference type="InterPro" id="IPR016527">
    <property type="entry name" value="ORC4"/>
</dbReference>
<dbReference type="GO" id="GO:0006270">
    <property type="term" value="P:DNA replication initiation"/>
    <property type="evidence" value="ECO:0007669"/>
    <property type="project" value="TreeGrafter"/>
</dbReference>
<evidence type="ECO:0000313" key="2">
    <source>
        <dbReference type="Proteomes" id="UP001152795"/>
    </source>
</evidence>
<dbReference type="Gene3D" id="3.40.50.300">
    <property type="entry name" value="P-loop containing nucleotide triphosphate hydrolases"/>
    <property type="match status" value="1"/>
</dbReference>
<keyword evidence="2" id="KW-1185">Reference proteome</keyword>
<dbReference type="GO" id="GO:0003688">
    <property type="term" value="F:DNA replication origin binding"/>
    <property type="evidence" value="ECO:0007669"/>
    <property type="project" value="TreeGrafter"/>
</dbReference>
<dbReference type="GO" id="GO:0005664">
    <property type="term" value="C:nuclear origin of replication recognition complex"/>
    <property type="evidence" value="ECO:0007669"/>
    <property type="project" value="TreeGrafter"/>
</dbReference>
<feature type="non-terminal residue" evidence="1">
    <location>
        <position position="119"/>
    </location>
</feature>
<dbReference type="AlphaFoldDB" id="A0A7D9J458"/>
<gene>
    <name evidence="1" type="ORF">PACLA_8A022335</name>
</gene>
<dbReference type="EMBL" id="CACRXK020011439">
    <property type="protein sequence ID" value="CAB4021446.1"/>
    <property type="molecule type" value="Genomic_DNA"/>
</dbReference>
<organism evidence="1 2">
    <name type="scientific">Paramuricea clavata</name>
    <name type="common">Red gorgonian</name>
    <name type="synonym">Violescent sea-whip</name>
    <dbReference type="NCBI Taxonomy" id="317549"/>
    <lineage>
        <taxon>Eukaryota</taxon>
        <taxon>Metazoa</taxon>
        <taxon>Cnidaria</taxon>
        <taxon>Anthozoa</taxon>
        <taxon>Octocorallia</taxon>
        <taxon>Malacalcyonacea</taxon>
        <taxon>Plexauridae</taxon>
        <taxon>Paramuricea</taxon>
    </lineage>
</organism>
<comment type="caution">
    <text evidence="1">The sequence shown here is derived from an EMBL/GenBank/DDBJ whole genome shotgun (WGS) entry which is preliminary data.</text>
</comment>
<accession>A0A7D9J458</accession>
<sequence>MANESKSIEEIHDAVKRRLFADECVPQLVGLDNQIMELEELILKCSEFGESNSALLVGPRGSGKSTAIDYALKTLKEENKLEHLLEVKLNGLVQTDDKLALKEITFQLQLENTVGDKIF</sequence>
<dbReference type="SUPFAM" id="SSF52540">
    <property type="entry name" value="P-loop containing nucleoside triphosphate hydrolases"/>
    <property type="match status" value="1"/>
</dbReference>
<dbReference type="Pfam" id="PF05673">
    <property type="entry name" value="DUF815"/>
    <property type="match status" value="1"/>
</dbReference>
<name>A0A7D9J458_PARCT</name>
<dbReference type="PANTHER" id="PTHR12087">
    <property type="entry name" value="ORIGIN RECOGNITION COMPLEX SUBUNIT 4"/>
    <property type="match status" value="1"/>
</dbReference>
<dbReference type="OrthoDB" id="343623at2759"/>
<protein>
    <submittedName>
        <fullName evidence="1">Origin recognition complex subunit 4</fullName>
    </submittedName>
</protein>
<reference evidence="1" key="1">
    <citation type="submission" date="2020-04" db="EMBL/GenBank/DDBJ databases">
        <authorList>
            <person name="Alioto T."/>
            <person name="Alioto T."/>
            <person name="Gomez Garrido J."/>
        </authorList>
    </citation>
    <scope>NUCLEOTIDE SEQUENCE</scope>
    <source>
        <strain evidence="1">A484AB</strain>
    </source>
</reference>
<evidence type="ECO:0000313" key="1">
    <source>
        <dbReference type="EMBL" id="CAB4021446.1"/>
    </source>
</evidence>
<dbReference type="PANTHER" id="PTHR12087:SF0">
    <property type="entry name" value="ORIGIN RECOGNITION COMPLEX SUBUNIT 4"/>
    <property type="match status" value="1"/>
</dbReference>
<proteinExistence type="predicted"/>
<dbReference type="InterPro" id="IPR027417">
    <property type="entry name" value="P-loop_NTPase"/>
</dbReference>
<dbReference type="InterPro" id="IPR008533">
    <property type="entry name" value="DUF815"/>
</dbReference>
<dbReference type="Proteomes" id="UP001152795">
    <property type="component" value="Unassembled WGS sequence"/>
</dbReference>